<proteinExistence type="predicted"/>
<dbReference type="Proteomes" id="UP001152519">
    <property type="component" value="Unassembled WGS sequence"/>
</dbReference>
<dbReference type="SUPFAM" id="SSF46894">
    <property type="entry name" value="C-terminal effector domain of the bipartite response regulators"/>
    <property type="match status" value="1"/>
</dbReference>
<dbReference type="EMBL" id="CAJSLV010000050">
    <property type="protein sequence ID" value="CAG6393733.1"/>
    <property type="molecule type" value="Genomic_DNA"/>
</dbReference>
<dbReference type="PANTHER" id="PTHR34293:SF1">
    <property type="entry name" value="HTH-TYPE TRANSCRIPTIONAL REGULATOR TRMBL2"/>
    <property type="match status" value="1"/>
</dbReference>
<dbReference type="RefSeq" id="WP_251489615.1">
    <property type="nucleotide sequence ID" value="NZ_CAJSLV010000050.1"/>
</dbReference>
<dbReference type="InterPro" id="IPR016032">
    <property type="entry name" value="Sig_transdc_resp-reg_C-effctor"/>
</dbReference>
<feature type="compositionally biased region" description="Pro residues" evidence="1">
    <location>
        <begin position="260"/>
        <end position="282"/>
    </location>
</feature>
<dbReference type="GO" id="GO:0006355">
    <property type="term" value="P:regulation of DNA-templated transcription"/>
    <property type="evidence" value="ECO:0007669"/>
    <property type="project" value="InterPro"/>
</dbReference>
<dbReference type="InterPro" id="IPR051797">
    <property type="entry name" value="TrmB-like"/>
</dbReference>
<dbReference type="AlphaFoldDB" id="A0A9W4DP53"/>
<comment type="caution">
    <text evidence="3">The sequence shown here is derived from an EMBL/GenBank/DDBJ whole genome shotgun (WGS) entry which is preliminary data.</text>
</comment>
<protein>
    <submittedName>
        <fullName evidence="3">HTH luxR-type domain-containing protein</fullName>
    </submittedName>
</protein>
<dbReference type="InterPro" id="IPR000792">
    <property type="entry name" value="Tscrpt_reg_LuxR_C"/>
</dbReference>
<dbReference type="InterPro" id="IPR036388">
    <property type="entry name" value="WH-like_DNA-bd_sf"/>
</dbReference>
<dbReference type="GO" id="GO:0003677">
    <property type="term" value="F:DNA binding"/>
    <property type="evidence" value="ECO:0007669"/>
    <property type="project" value="InterPro"/>
</dbReference>
<gene>
    <name evidence="3" type="ORF">SCOCK_210173</name>
</gene>
<accession>A0A9W4DP53</accession>
<dbReference type="Gene3D" id="1.10.10.10">
    <property type="entry name" value="Winged helix-like DNA-binding domain superfamily/Winged helix DNA-binding domain"/>
    <property type="match status" value="1"/>
</dbReference>
<dbReference type="PANTHER" id="PTHR34293">
    <property type="entry name" value="HTH-TYPE TRANSCRIPTIONAL REGULATOR TRMBL2"/>
    <property type="match status" value="1"/>
</dbReference>
<feature type="region of interest" description="Disordered" evidence="1">
    <location>
        <begin position="260"/>
        <end position="288"/>
    </location>
</feature>
<feature type="domain" description="HTH luxR-type" evidence="2">
    <location>
        <begin position="286"/>
        <end position="343"/>
    </location>
</feature>
<dbReference type="SMART" id="SM00421">
    <property type="entry name" value="HTH_LUXR"/>
    <property type="match status" value="1"/>
</dbReference>
<reference evidence="3" key="1">
    <citation type="submission" date="2021-05" db="EMBL/GenBank/DDBJ databases">
        <authorList>
            <person name="Arsene-Ploetze F."/>
        </authorList>
    </citation>
    <scope>NUCLEOTIDE SEQUENCE</scope>
    <source>
        <strain evidence="3">DSM 42138</strain>
    </source>
</reference>
<sequence length="351" mass="36982">MLAPLGIPPEQERLYVLLIGRPGSSAAEVAGRAGIGVEQAVARLEEMEAGGLVVGEQPQPFGAGGAQDAAARTYRASSPSVALAPLLVRHRTSLDEAGAAVTALAEQFRSAASRAAGGVVEVVSGPVAVRHRLGQLIGGAHHEVLTFLAESVIAVERDSVHPMEHDALVRGVDFRAVITRSHLEVPGMWDDVREVTGLGMKMRVAADIPMRMIVSDRANAMVPLSLAEGTGNADTVVVHGTGLVHALVLLFEEHWQRARPLPPLPPSGPQPAAPGPGAPAEPGPAERQPGEIDRQILALLALDVADRTIAVQLDLSLRTVERKIRALMDLACVGSRFQLGAEAVARGWLRR</sequence>
<evidence type="ECO:0000313" key="4">
    <source>
        <dbReference type="Proteomes" id="UP001152519"/>
    </source>
</evidence>
<keyword evidence="4" id="KW-1185">Reference proteome</keyword>
<organism evidence="3 4">
    <name type="scientific">Actinacidiphila cocklensis</name>
    <dbReference type="NCBI Taxonomy" id="887465"/>
    <lineage>
        <taxon>Bacteria</taxon>
        <taxon>Bacillati</taxon>
        <taxon>Actinomycetota</taxon>
        <taxon>Actinomycetes</taxon>
        <taxon>Kitasatosporales</taxon>
        <taxon>Streptomycetaceae</taxon>
        <taxon>Actinacidiphila</taxon>
    </lineage>
</organism>
<name>A0A9W4DP53_9ACTN</name>
<evidence type="ECO:0000313" key="3">
    <source>
        <dbReference type="EMBL" id="CAG6393733.1"/>
    </source>
</evidence>
<evidence type="ECO:0000259" key="2">
    <source>
        <dbReference type="SMART" id="SM00421"/>
    </source>
</evidence>
<evidence type="ECO:0000256" key="1">
    <source>
        <dbReference type="SAM" id="MobiDB-lite"/>
    </source>
</evidence>